<evidence type="ECO:0000259" key="2">
    <source>
        <dbReference type="Pfam" id="PF14368"/>
    </source>
</evidence>
<dbReference type="EMBL" id="BT141846">
    <property type="protein sequence ID" value="AFK41640.1"/>
    <property type="molecule type" value="mRNA"/>
</dbReference>
<dbReference type="CDD" id="cd04660">
    <property type="entry name" value="nsLTP_like"/>
    <property type="match status" value="1"/>
</dbReference>
<dbReference type="PANTHER" id="PTHR33286">
    <property type="entry name" value="BIFUNCTIONAL INHIBITOR/LIPID-TRANSFER PROTEIN/SEED STORAGE 2S ALBUMIN SUPERFAMILY PROTEIN"/>
    <property type="match status" value="1"/>
</dbReference>
<dbReference type="AlphaFoldDB" id="I3SMZ8"/>
<feature type="signal peptide" evidence="1">
    <location>
        <begin position="1"/>
        <end position="29"/>
    </location>
</feature>
<dbReference type="Gene3D" id="1.10.110.10">
    <property type="entry name" value="Plant lipid-transfer and hydrophobic proteins"/>
    <property type="match status" value="1"/>
</dbReference>
<reference evidence="3" key="1">
    <citation type="submission" date="2012-05" db="EMBL/GenBank/DDBJ databases">
        <authorList>
            <person name="Krishnakumar V."/>
            <person name="Cheung F."/>
            <person name="Xiao Y."/>
            <person name="Chan A."/>
            <person name="Moskal W.A."/>
            <person name="Town C.D."/>
        </authorList>
    </citation>
    <scope>NUCLEOTIDE SEQUENCE</scope>
</reference>
<evidence type="ECO:0000313" key="3">
    <source>
        <dbReference type="EMBL" id="AFK41640.1"/>
    </source>
</evidence>
<keyword evidence="1" id="KW-0732">Signal</keyword>
<dbReference type="InterPro" id="IPR016140">
    <property type="entry name" value="Bifunc_inhib/LTP/seed_store"/>
</dbReference>
<accession>I3SMZ8</accession>
<proteinExistence type="evidence at transcript level"/>
<dbReference type="SUPFAM" id="SSF47699">
    <property type="entry name" value="Bifunctional inhibitor/lipid-transfer protein/seed storage 2S albumin"/>
    <property type="match status" value="1"/>
</dbReference>
<organism evidence="3">
    <name type="scientific">Lotus japonicus</name>
    <name type="common">Lotus corniculatus var. japonicus</name>
    <dbReference type="NCBI Taxonomy" id="34305"/>
    <lineage>
        <taxon>Eukaryota</taxon>
        <taxon>Viridiplantae</taxon>
        <taxon>Streptophyta</taxon>
        <taxon>Embryophyta</taxon>
        <taxon>Tracheophyta</taxon>
        <taxon>Spermatophyta</taxon>
        <taxon>Magnoliopsida</taxon>
        <taxon>eudicotyledons</taxon>
        <taxon>Gunneridae</taxon>
        <taxon>Pentapetalae</taxon>
        <taxon>rosids</taxon>
        <taxon>fabids</taxon>
        <taxon>Fabales</taxon>
        <taxon>Fabaceae</taxon>
        <taxon>Papilionoideae</taxon>
        <taxon>50 kb inversion clade</taxon>
        <taxon>NPAAA clade</taxon>
        <taxon>Hologalegina</taxon>
        <taxon>robinioid clade</taxon>
        <taxon>Loteae</taxon>
        <taxon>Lotus</taxon>
    </lineage>
</organism>
<dbReference type="InterPro" id="IPR036312">
    <property type="entry name" value="Bifun_inhib/LTP/seed_sf"/>
</dbReference>
<name>I3SMZ8_LOTJA</name>
<protein>
    <recommendedName>
        <fullName evidence="2">Bifunctional inhibitor/plant lipid transfer protein/seed storage helical domain-containing protein</fullName>
    </recommendedName>
</protein>
<dbReference type="PANTHER" id="PTHR33286:SF1">
    <property type="entry name" value="OS01G0800600 PROTEIN"/>
    <property type="match status" value="1"/>
</dbReference>
<feature type="chain" id="PRO_5003679543" description="Bifunctional inhibitor/plant lipid transfer protein/seed storage helical domain-containing protein" evidence="1">
    <location>
        <begin position="30"/>
        <end position="123"/>
    </location>
</feature>
<sequence>MMTIRDLAFAMLVLASTILVLEKVPGISAQLVCKGNLTVIVTQCANFVKKEGTKIPPSSACCETLKDVDIPCLCKHITLPIASQISMEKAVYVAKTCGVEVPSGTKCGSYIVPPSPPPSPPVA</sequence>
<feature type="domain" description="Bifunctional inhibitor/plant lipid transfer protein/seed storage helical" evidence="2">
    <location>
        <begin position="27"/>
        <end position="107"/>
    </location>
</feature>
<evidence type="ECO:0000256" key="1">
    <source>
        <dbReference type="SAM" id="SignalP"/>
    </source>
</evidence>
<dbReference type="OMA" id="CQDYVKF"/>
<dbReference type="Pfam" id="PF14368">
    <property type="entry name" value="LTP_2"/>
    <property type="match status" value="1"/>
</dbReference>
<dbReference type="InterPro" id="IPR044741">
    <property type="entry name" value="NsLTP-like"/>
</dbReference>